<proteinExistence type="predicted"/>
<keyword evidence="2" id="KW-1185">Reference proteome</keyword>
<evidence type="ECO:0000313" key="1">
    <source>
        <dbReference type="EMBL" id="CAB9511372.1"/>
    </source>
</evidence>
<protein>
    <submittedName>
        <fullName evidence="1">Uncharacterized protein</fullName>
    </submittedName>
</protein>
<dbReference type="EMBL" id="CAICTM010000481">
    <property type="protein sequence ID" value="CAB9511372.1"/>
    <property type="molecule type" value="Genomic_DNA"/>
</dbReference>
<sequence>MQVNKDAFDKFVLTNGESYPYCDVRITRQKFHCKWLMLASGAILNPVLSSSFDAETCMHLILTKTAFPLSNDASHVMDVLDKWGKKYNPIWFEDVCCLFNKWHRQGKPLCREYTFYHVLRIRIEKRLQAAVPVEAIAVKDSIFVSWHQHFVVDYVIHQDDFWRIACNSFHFVQDRIDQYHASPAEVMSSP</sequence>
<name>A0A9N8DZ07_9STRA</name>
<gene>
    <name evidence="1" type="ORF">SEMRO_482_G151720.1</name>
</gene>
<organism evidence="1 2">
    <name type="scientific">Seminavis robusta</name>
    <dbReference type="NCBI Taxonomy" id="568900"/>
    <lineage>
        <taxon>Eukaryota</taxon>
        <taxon>Sar</taxon>
        <taxon>Stramenopiles</taxon>
        <taxon>Ochrophyta</taxon>
        <taxon>Bacillariophyta</taxon>
        <taxon>Bacillariophyceae</taxon>
        <taxon>Bacillariophycidae</taxon>
        <taxon>Naviculales</taxon>
        <taxon>Naviculaceae</taxon>
        <taxon>Seminavis</taxon>
    </lineage>
</organism>
<reference evidence="1" key="1">
    <citation type="submission" date="2020-06" db="EMBL/GenBank/DDBJ databases">
        <authorList>
            <consortium name="Plant Systems Biology data submission"/>
        </authorList>
    </citation>
    <scope>NUCLEOTIDE SEQUENCE</scope>
    <source>
        <strain evidence="1">D6</strain>
    </source>
</reference>
<accession>A0A9N8DZ07</accession>
<evidence type="ECO:0000313" key="2">
    <source>
        <dbReference type="Proteomes" id="UP001153069"/>
    </source>
</evidence>
<dbReference type="AlphaFoldDB" id="A0A9N8DZ07"/>
<comment type="caution">
    <text evidence="1">The sequence shown here is derived from an EMBL/GenBank/DDBJ whole genome shotgun (WGS) entry which is preliminary data.</text>
</comment>
<dbReference type="Proteomes" id="UP001153069">
    <property type="component" value="Unassembled WGS sequence"/>
</dbReference>